<organism evidence="1 2">
    <name type="scientific">Trichonephila clavata</name>
    <name type="common">Joro spider</name>
    <name type="synonym">Nephila clavata</name>
    <dbReference type="NCBI Taxonomy" id="2740835"/>
    <lineage>
        <taxon>Eukaryota</taxon>
        <taxon>Metazoa</taxon>
        <taxon>Ecdysozoa</taxon>
        <taxon>Arthropoda</taxon>
        <taxon>Chelicerata</taxon>
        <taxon>Arachnida</taxon>
        <taxon>Araneae</taxon>
        <taxon>Araneomorphae</taxon>
        <taxon>Entelegynae</taxon>
        <taxon>Araneoidea</taxon>
        <taxon>Nephilidae</taxon>
        <taxon>Trichonephila</taxon>
    </lineage>
</organism>
<name>A0A8X6LEP7_TRICU</name>
<evidence type="ECO:0000313" key="2">
    <source>
        <dbReference type="Proteomes" id="UP000887116"/>
    </source>
</evidence>
<reference evidence="1" key="1">
    <citation type="submission" date="2020-07" db="EMBL/GenBank/DDBJ databases">
        <title>Multicomponent nature underlies the extraordinary mechanical properties of spider dragline silk.</title>
        <authorList>
            <person name="Kono N."/>
            <person name="Nakamura H."/>
            <person name="Mori M."/>
            <person name="Yoshida Y."/>
            <person name="Ohtoshi R."/>
            <person name="Malay A.D."/>
            <person name="Moran D.A.P."/>
            <person name="Tomita M."/>
            <person name="Numata K."/>
            <person name="Arakawa K."/>
        </authorList>
    </citation>
    <scope>NUCLEOTIDE SEQUENCE</scope>
</reference>
<evidence type="ECO:0000313" key="1">
    <source>
        <dbReference type="EMBL" id="GFR07045.1"/>
    </source>
</evidence>
<accession>A0A8X6LEP7</accession>
<proteinExistence type="predicted"/>
<dbReference type="AlphaFoldDB" id="A0A8X6LEP7"/>
<dbReference type="Proteomes" id="UP000887116">
    <property type="component" value="Unassembled WGS sequence"/>
</dbReference>
<protein>
    <submittedName>
        <fullName evidence="1">Uncharacterized protein</fullName>
    </submittedName>
</protein>
<gene>
    <name evidence="1" type="ORF">TNCT_318741</name>
</gene>
<sequence>MIFSSSPGKDGREPCRFQLRDRRSPKRKIYGVESGNCSRPLGENGPETFSGLQGSFLFSMHAVFEVLWLTINVGKD</sequence>
<keyword evidence="2" id="KW-1185">Reference proteome</keyword>
<dbReference type="EMBL" id="BMAO01035949">
    <property type="protein sequence ID" value="GFR07045.1"/>
    <property type="molecule type" value="Genomic_DNA"/>
</dbReference>
<comment type="caution">
    <text evidence="1">The sequence shown here is derived from an EMBL/GenBank/DDBJ whole genome shotgun (WGS) entry which is preliminary data.</text>
</comment>